<evidence type="ECO:0000256" key="4">
    <source>
        <dbReference type="ARBA" id="ARBA00023163"/>
    </source>
</evidence>
<evidence type="ECO:0000256" key="2">
    <source>
        <dbReference type="ARBA" id="ARBA00022853"/>
    </source>
</evidence>
<organism evidence="7 8">
    <name type="scientific">Acrobeloides nanus</name>
    <dbReference type="NCBI Taxonomy" id="290746"/>
    <lineage>
        <taxon>Eukaryota</taxon>
        <taxon>Metazoa</taxon>
        <taxon>Ecdysozoa</taxon>
        <taxon>Nematoda</taxon>
        <taxon>Chromadorea</taxon>
        <taxon>Rhabditida</taxon>
        <taxon>Tylenchina</taxon>
        <taxon>Cephalobomorpha</taxon>
        <taxon>Cephaloboidea</taxon>
        <taxon>Cephalobidae</taxon>
        <taxon>Acrobeloides</taxon>
    </lineage>
</organism>
<keyword evidence="2" id="KW-0156">Chromatin regulator</keyword>
<dbReference type="InterPro" id="IPR026541">
    <property type="entry name" value="MRG_dom"/>
</dbReference>
<dbReference type="GO" id="GO:0005634">
    <property type="term" value="C:nucleus"/>
    <property type="evidence" value="ECO:0007669"/>
    <property type="project" value="UniProtKB-SubCell"/>
</dbReference>
<evidence type="ECO:0000313" key="7">
    <source>
        <dbReference type="Proteomes" id="UP000887540"/>
    </source>
</evidence>
<keyword evidence="7" id="KW-1185">Reference proteome</keyword>
<proteinExistence type="predicted"/>
<dbReference type="GO" id="GO:0006355">
    <property type="term" value="P:regulation of DNA-templated transcription"/>
    <property type="evidence" value="ECO:0007669"/>
    <property type="project" value="InterPro"/>
</dbReference>
<protein>
    <submittedName>
        <fullName evidence="8">MRG domain-containing protein</fullName>
    </submittedName>
</protein>
<dbReference type="PROSITE" id="PS51640">
    <property type="entry name" value="MRG"/>
    <property type="match status" value="1"/>
</dbReference>
<feature type="domain" description="MRG" evidence="6">
    <location>
        <begin position="44"/>
        <end position="171"/>
    </location>
</feature>
<keyword evidence="4" id="KW-0804">Transcription</keyword>
<dbReference type="WBParaSite" id="ACRNAN_scaffold8324.g18148.t1">
    <property type="protein sequence ID" value="ACRNAN_scaffold8324.g18148.t1"/>
    <property type="gene ID" value="ACRNAN_scaffold8324.g18148"/>
</dbReference>
<dbReference type="Proteomes" id="UP000887540">
    <property type="component" value="Unplaced"/>
</dbReference>
<dbReference type="AlphaFoldDB" id="A0A914EK75"/>
<evidence type="ECO:0000313" key="8">
    <source>
        <dbReference type="WBParaSite" id="ACRNAN_scaffold8324.g18148.t1"/>
    </source>
</evidence>
<evidence type="ECO:0000259" key="6">
    <source>
        <dbReference type="Pfam" id="PF05712"/>
    </source>
</evidence>
<dbReference type="PANTHER" id="PTHR10880:SF48">
    <property type="entry name" value="MORTALITY FACTOR 4 LIKE 2"/>
    <property type="match status" value="1"/>
</dbReference>
<keyword evidence="3" id="KW-0805">Transcription regulation</keyword>
<evidence type="ECO:0000256" key="5">
    <source>
        <dbReference type="ARBA" id="ARBA00023242"/>
    </source>
</evidence>
<dbReference type="Pfam" id="PF05712">
    <property type="entry name" value="MRG"/>
    <property type="match status" value="1"/>
</dbReference>
<comment type="subcellular location">
    <subcellularLocation>
        <location evidence="1">Nucleus</location>
    </subcellularLocation>
</comment>
<dbReference type="InterPro" id="IPR008676">
    <property type="entry name" value="MRG"/>
</dbReference>
<keyword evidence="5" id="KW-0539">Nucleus</keyword>
<dbReference type="GO" id="GO:0035267">
    <property type="term" value="C:NuA4 histone acetyltransferase complex"/>
    <property type="evidence" value="ECO:0007669"/>
    <property type="project" value="TreeGrafter"/>
</dbReference>
<dbReference type="PANTHER" id="PTHR10880">
    <property type="entry name" value="MORTALITY FACTOR 4-LIKE PROTEIN"/>
    <property type="match status" value="1"/>
</dbReference>
<accession>A0A914EK75</accession>
<evidence type="ECO:0000256" key="3">
    <source>
        <dbReference type="ARBA" id="ARBA00023015"/>
    </source>
</evidence>
<evidence type="ECO:0000256" key="1">
    <source>
        <dbReference type="ARBA" id="ARBA00004123"/>
    </source>
</evidence>
<dbReference type="InterPro" id="IPR038217">
    <property type="entry name" value="MRG_C_sf"/>
</dbReference>
<dbReference type="Gene3D" id="1.10.274.30">
    <property type="entry name" value="MRG domain"/>
    <property type="match status" value="1"/>
</dbReference>
<dbReference type="GO" id="GO:0006325">
    <property type="term" value="P:chromatin organization"/>
    <property type="evidence" value="ECO:0007669"/>
    <property type="project" value="UniProtKB-KW"/>
</dbReference>
<reference evidence="8" key="1">
    <citation type="submission" date="2022-11" db="UniProtKB">
        <authorList>
            <consortium name="WormBaseParasite"/>
        </authorList>
    </citation>
    <scope>IDENTIFICATION</scope>
</reference>
<sequence length="187" mass="22065">MILREEKYKNSMENGHLLVVLVETIYIESLKQGDDEYHIEYSNHSDKESLSGTPAQSLIESALGIKDYFDVTLGSQLLYKFEKPRHMDLLDKLKNSTDVEYLEDIDPKRPRMSNTYGFVHLLRLFVRMTEMLGYTKWKAQTLEMISRHCQDFLMFLSKNKDQYYNLEEDYETAPPDYQKRVWAAPTA</sequence>
<name>A0A914EK75_9BILA</name>